<feature type="transmembrane region" description="Helical" evidence="1">
    <location>
        <begin position="52"/>
        <end position="80"/>
    </location>
</feature>
<keyword evidence="1" id="KW-0812">Transmembrane</keyword>
<evidence type="ECO:0000313" key="3">
    <source>
        <dbReference type="Proteomes" id="UP000297245"/>
    </source>
</evidence>
<keyword evidence="1" id="KW-1133">Transmembrane helix</keyword>
<dbReference type="Proteomes" id="UP000297245">
    <property type="component" value="Unassembled WGS sequence"/>
</dbReference>
<feature type="transmembrane region" description="Helical" evidence="1">
    <location>
        <begin position="130"/>
        <end position="150"/>
    </location>
</feature>
<proteinExistence type="predicted"/>
<evidence type="ECO:0000313" key="2">
    <source>
        <dbReference type="EMBL" id="THU95107.1"/>
    </source>
</evidence>
<dbReference type="EMBL" id="ML179208">
    <property type="protein sequence ID" value="THU95107.1"/>
    <property type="molecule type" value="Genomic_DNA"/>
</dbReference>
<keyword evidence="3" id="KW-1185">Reference proteome</keyword>
<accession>A0A4S8LZF1</accession>
<organism evidence="2 3">
    <name type="scientific">Dendrothele bispora (strain CBS 962.96)</name>
    <dbReference type="NCBI Taxonomy" id="1314807"/>
    <lineage>
        <taxon>Eukaryota</taxon>
        <taxon>Fungi</taxon>
        <taxon>Dikarya</taxon>
        <taxon>Basidiomycota</taxon>
        <taxon>Agaricomycotina</taxon>
        <taxon>Agaricomycetes</taxon>
        <taxon>Agaricomycetidae</taxon>
        <taxon>Agaricales</taxon>
        <taxon>Agaricales incertae sedis</taxon>
        <taxon>Dendrothele</taxon>
    </lineage>
</organism>
<feature type="transmembrane region" description="Helical" evidence="1">
    <location>
        <begin position="260"/>
        <end position="278"/>
    </location>
</feature>
<dbReference type="OrthoDB" id="3040727at2759"/>
<feature type="transmembrane region" description="Helical" evidence="1">
    <location>
        <begin position="100"/>
        <end position="118"/>
    </location>
</feature>
<protein>
    <recommendedName>
        <fullName evidence="4">Serpentine receptor class gamma</fullName>
    </recommendedName>
</protein>
<keyword evidence="1" id="KW-0472">Membrane</keyword>
<evidence type="ECO:0000256" key="1">
    <source>
        <dbReference type="SAM" id="Phobius"/>
    </source>
</evidence>
<sequence>MSTFDDVLYSWLFVFNLPSTFYTLLYGVYLVLFVTSMYIMTHKKGAISRLQFTAIVALFVLATLGLILSCIYTNALIRMYVLEVPPHSEDFVLEETSNTILFGLYVLANIIADTILIHRCYKVWGAKGKIIVFPVFISIINNGLALVDFITDLVQMAHALKSINTVDDTMAKLMTFRKYTYKSFLAVNFFTNLFIPIMIAGRIWWIGHQVSKLLPSRKFNLTKHIAAVCLESGVMYPLALLPPLVLAFQPSEKPSSRVDLTPILIQVVGIAPTFIIGNEQRDQVLLSMWDANHNTDEHVQKSEERSIV</sequence>
<feature type="transmembrane region" description="Helical" evidence="1">
    <location>
        <begin position="225"/>
        <end position="248"/>
    </location>
</feature>
<dbReference type="AlphaFoldDB" id="A0A4S8LZF1"/>
<gene>
    <name evidence="2" type="ORF">K435DRAFT_859892</name>
</gene>
<feature type="transmembrane region" description="Helical" evidence="1">
    <location>
        <begin position="20"/>
        <end position="40"/>
    </location>
</feature>
<reference evidence="2 3" key="1">
    <citation type="journal article" date="2019" name="Nat. Ecol. Evol.">
        <title>Megaphylogeny resolves global patterns of mushroom evolution.</title>
        <authorList>
            <person name="Varga T."/>
            <person name="Krizsan K."/>
            <person name="Foldi C."/>
            <person name="Dima B."/>
            <person name="Sanchez-Garcia M."/>
            <person name="Sanchez-Ramirez S."/>
            <person name="Szollosi G.J."/>
            <person name="Szarkandi J.G."/>
            <person name="Papp V."/>
            <person name="Albert L."/>
            <person name="Andreopoulos W."/>
            <person name="Angelini C."/>
            <person name="Antonin V."/>
            <person name="Barry K.W."/>
            <person name="Bougher N.L."/>
            <person name="Buchanan P."/>
            <person name="Buyck B."/>
            <person name="Bense V."/>
            <person name="Catcheside P."/>
            <person name="Chovatia M."/>
            <person name="Cooper J."/>
            <person name="Damon W."/>
            <person name="Desjardin D."/>
            <person name="Finy P."/>
            <person name="Geml J."/>
            <person name="Haridas S."/>
            <person name="Hughes K."/>
            <person name="Justo A."/>
            <person name="Karasinski D."/>
            <person name="Kautmanova I."/>
            <person name="Kiss B."/>
            <person name="Kocsube S."/>
            <person name="Kotiranta H."/>
            <person name="LaButti K.M."/>
            <person name="Lechner B.E."/>
            <person name="Liimatainen K."/>
            <person name="Lipzen A."/>
            <person name="Lukacs Z."/>
            <person name="Mihaltcheva S."/>
            <person name="Morgado L.N."/>
            <person name="Niskanen T."/>
            <person name="Noordeloos M.E."/>
            <person name="Ohm R.A."/>
            <person name="Ortiz-Santana B."/>
            <person name="Ovrebo C."/>
            <person name="Racz N."/>
            <person name="Riley R."/>
            <person name="Savchenko A."/>
            <person name="Shiryaev A."/>
            <person name="Soop K."/>
            <person name="Spirin V."/>
            <person name="Szebenyi C."/>
            <person name="Tomsovsky M."/>
            <person name="Tulloss R.E."/>
            <person name="Uehling J."/>
            <person name="Grigoriev I.V."/>
            <person name="Vagvolgyi C."/>
            <person name="Papp T."/>
            <person name="Martin F.M."/>
            <person name="Miettinen O."/>
            <person name="Hibbett D.S."/>
            <person name="Nagy L.G."/>
        </authorList>
    </citation>
    <scope>NUCLEOTIDE SEQUENCE [LARGE SCALE GENOMIC DNA]</scope>
    <source>
        <strain evidence="2 3">CBS 962.96</strain>
    </source>
</reference>
<name>A0A4S8LZF1_DENBC</name>
<evidence type="ECO:0008006" key="4">
    <source>
        <dbReference type="Google" id="ProtNLM"/>
    </source>
</evidence>
<feature type="transmembrane region" description="Helical" evidence="1">
    <location>
        <begin position="184"/>
        <end position="205"/>
    </location>
</feature>